<dbReference type="SUPFAM" id="SSF53613">
    <property type="entry name" value="Ribokinase-like"/>
    <property type="match status" value="1"/>
</dbReference>
<gene>
    <name evidence="1" type="ORF">LCGC14_1989890</name>
</gene>
<protein>
    <recommendedName>
        <fullName evidence="2">Carbohydrate kinase PfkB domain-containing protein</fullName>
    </recommendedName>
</protein>
<evidence type="ECO:0008006" key="2">
    <source>
        <dbReference type="Google" id="ProtNLM"/>
    </source>
</evidence>
<accession>A0A0F9HJQ4</accession>
<proteinExistence type="predicted"/>
<name>A0A0F9HJQ4_9ZZZZ</name>
<organism evidence="1">
    <name type="scientific">marine sediment metagenome</name>
    <dbReference type="NCBI Taxonomy" id="412755"/>
    <lineage>
        <taxon>unclassified sequences</taxon>
        <taxon>metagenomes</taxon>
        <taxon>ecological metagenomes</taxon>
    </lineage>
</organism>
<dbReference type="Gene3D" id="3.40.1190.20">
    <property type="match status" value="1"/>
</dbReference>
<dbReference type="AlphaFoldDB" id="A0A0F9HJQ4"/>
<evidence type="ECO:0000313" key="1">
    <source>
        <dbReference type="EMBL" id="KKL81925.1"/>
    </source>
</evidence>
<sequence length="295" mass="33353">MGFEFDIVIMGHLAKDIIEVDGESHRSIGGAVYYGAIAGSHIGLKIAVITKLKKEDFPLLNVFDKHGVEYFAYPSKETSGLKNIYSSKYMEYRDYEPLGFAGSFEKQEVPEILTKFFVIGPIIAGECNLELLNYIHSKYPENLCLDIQGFIRKIEHKRVFYQALSVEEKEQILSKVKILKIDQYEAEVLTDKKDVNQASKELIELGPEEILITHAKGITVNAFNDIFYFPWKNKAILGRTGRGDTAFISYLGARLTKNPEDSLKFSAALTSLKLELPGPFSLSTYQVEKLIKEAY</sequence>
<dbReference type="InterPro" id="IPR029056">
    <property type="entry name" value="Ribokinase-like"/>
</dbReference>
<comment type="caution">
    <text evidence="1">The sequence shown here is derived from an EMBL/GenBank/DDBJ whole genome shotgun (WGS) entry which is preliminary data.</text>
</comment>
<dbReference type="EMBL" id="LAZR01022420">
    <property type="protein sequence ID" value="KKL81925.1"/>
    <property type="molecule type" value="Genomic_DNA"/>
</dbReference>
<reference evidence="1" key="1">
    <citation type="journal article" date="2015" name="Nature">
        <title>Complex archaea that bridge the gap between prokaryotes and eukaryotes.</title>
        <authorList>
            <person name="Spang A."/>
            <person name="Saw J.H."/>
            <person name="Jorgensen S.L."/>
            <person name="Zaremba-Niedzwiedzka K."/>
            <person name="Martijn J."/>
            <person name="Lind A.E."/>
            <person name="van Eijk R."/>
            <person name="Schleper C."/>
            <person name="Guy L."/>
            <person name="Ettema T.J."/>
        </authorList>
    </citation>
    <scope>NUCLEOTIDE SEQUENCE</scope>
</reference>